<protein>
    <submittedName>
        <fullName evidence="1">Uncharacterized protein</fullName>
    </submittedName>
</protein>
<gene>
    <name evidence="1" type="ORF">H072_5651</name>
</gene>
<accession>S8AC48</accession>
<dbReference type="AlphaFoldDB" id="S8AC48"/>
<proteinExistence type="predicted"/>
<name>S8AC48_DACHA</name>
<dbReference type="OrthoDB" id="5350757at2759"/>
<dbReference type="PANTHER" id="PTHR36205:SF2">
    <property type="entry name" value="MAJOR FACILITATOR SUPERFAMILY TRANSPORTER"/>
    <property type="match status" value="1"/>
</dbReference>
<reference evidence="1 2" key="1">
    <citation type="journal article" date="2013" name="PLoS Genet.">
        <title>Genomic mechanisms accounting for the adaptation to parasitism in nematode-trapping fungi.</title>
        <authorList>
            <person name="Meerupati T."/>
            <person name="Andersson K.M."/>
            <person name="Friman E."/>
            <person name="Kumar D."/>
            <person name="Tunlid A."/>
            <person name="Ahren D."/>
        </authorList>
    </citation>
    <scope>NUCLEOTIDE SEQUENCE [LARGE SCALE GENOMIC DNA]</scope>
    <source>
        <strain evidence="1 2">CBS 200.50</strain>
    </source>
</reference>
<evidence type="ECO:0000313" key="2">
    <source>
        <dbReference type="Proteomes" id="UP000015100"/>
    </source>
</evidence>
<sequence>MSPNGGGTGTKGATWFKPREASMQHSVLRGDGVLWTMDNNGTTWHSVGRAPNRPECWTYEDRFGVYQELASNMSIAISNNNKNNKSKRAILLRLSGNQAWKFPFVAHVRSLVMEAGYLAGYDVVLYIHVDKNTSPKNVPAEFQPLILTFTNQHLKDWIPGTAKFKSVYEHNHIPIQMFMDKNPRYEFVYSVENDVRLVGKWDTFLADIETEYYFHLEHKQPEQDMSLIPDLISFQSI</sequence>
<organism evidence="1 2">
    <name type="scientific">Dactylellina haptotyla (strain CBS 200.50)</name>
    <name type="common">Nematode-trapping fungus</name>
    <name type="synonym">Monacrosporium haptotylum</name>
    <dbReference type="NCBI Taxonomy" id="1284197"/>
    <lineage>
        <taxon>Eukaryota</taxon>
        <taxon>Fungi</taxon>
        <taxon>Dikarya</taxon>
        <taxon>Ascomycota</taxon>
        <taxon>Pezizomycotina</taxon>
        <taxon>Orbiliomycetes</taxon>
        <taxon>Orbiliales</taxon>
        <taxon>Orbiliaceae</taxon>
        <taxon>Dactylellina</taxon>
    </lineage>
</organism>
<dbReference type="eggNOG" id="ENOG502SCT6">
    <property type="taxonomic scope" value="Eukaryota"/>
</dbReference>
<dbReference type="InterPro" id="IPR021822">
    <property type="entry name" value="DUF3405"/>
</dbReference>
<dbReference type="STRING" id="1284197.S8AC48"/>
<reference evidence="2" key="2">
    <citation type="submission" date="2013-04" db="EMBL/GenBank/DDBJ databases">
        <title>Genomic mechanisms accounting for the adaptation to parasitism in nematode-trapping fungi.</title>
        <authorList>
            <person name="Ahren D.G."/>
        </authorList>
    </citation>
    <scope>NUCLEOTIDE SEQUENCE [LARGE SCALE GENOMIC DNA]</scope>
    <source>
        <strain evidence="2">CBS 200.50</strain>
    </source>
</reference>
<dbReference type="EMBL" id="AQGS01000340">
    <property type="protein sequence ID" value="EPS40499.1"/>
    <property type="molecule type" value="Genomic_DNA"/>
</dbReference>
<dbReference type="Pfam" id="PF11885">
    <property type="entry name" value="DUF3405"/>
    <property type="match status" value="1"/>
</dbReference>
<dbReference type="HOGENOM" id="CLU_087655_0_0_1"/>
<keyword evidence="2" id="KW-1185">Reference proteome</keyword>
<evidence type="ECO:0000313" key="1">
    <source>
        <dbReference type="EMBL" id="EPS40499.1"/>
    </source>
</evidence>
<dbReference type="Proteomes" id="UP000015100">
    <property type="component" value="Unassembled WGS sequence"/>
</dbReference>
<dbReference type="PANTHER" id="PTHR36205">
    <property type="entry name" value="CHROMOSOME 19, WHOLE GENOME SHOTGUN SEQUENCE"/>
    <property type="match status" value="1"/>
</dbReference>
<comment type="caution">
    <text evidence="1">The sequence shown here is derived from an EMBL/GenBank/DDBJ whole genome shotgun (WGS) entry which is preliminary data.</text>
</comment>